<accession>Q7XN29</accession>
<dbReference type="GO" id="GO:0015074">
    <property type="term" value="P:DNA integration"/>
    <property type="evidence" value="ECO:0007669"/>
    <property type="project" value="InterPro"/>
</dbReference>
<dbReference type="Gene3D" id="3.10.10.10">
    <property type="entry name" value="HIV Type 1 Reverse Transcriptase, subunit A, domain 1"/>
    <property type="match status" value="1"/>
</dbReference>
<feature type="compositionally biased region" description="Basic and acidic residues" evidence="1">
    <location>
        <begin position="34"/>
        <end position="43"/>
    </location>
</feature>
<sequence>MAEKTAPPSPGSGKGKPPKPGLTDIIDDNVLPVDPEKFTPEQKQDFEAMMQQARDQYQSSYMQTRKGSLVQKYKLKLVADIPGIGSSKDGDVKRDPDGSAQPSVKGATEGSAGNQGDNLPEVHGTPNRVYQELPGGNFSQGLQDSFNNFQDRIDYAVHHALINQSGVLANMLSNMAAPSVAPIAQPTASASTSVPAASATAAAQLMNPRLLMREYPQPAEQITNQPTQDQVAAMFLPPPVVNSVQQQPIQQAPPVQPTVQPVQQQVAPPVQPMVQPVQQQVAQPVQQASLPQQHFQSNQQTPPRQRLQLIQQTPVRHQPIQHLGSANASAGFAAPWGQLVQPFGNQATPEHLVHHIQPDGTVIPQMVPEHLARNIQSDLHDYQGGNLSYRYQPSAIQAQYQPGGSAQQQFAPQFGQFESMQQQPQGAAQQRQWADVIADVMRKQFGLKLKETGSLYRQPYPEWFERVPLPNRFKIPDFSKFSGQEGVSTYEHISRYLAQYGEASAVDALRVRMFRLSLSGSAFTWFSSLPYGSVNSWADLEKQFHSYFYSGVHEMKLSDLTAIKQRYDEPVHEYIQRFREMRNKCFSLSLTDAQLADLAFQGMIPPIREKFSSEDFDSLSHLIQKVTLHEHRSADVRRSSKKVNHVCQYMYESDDEDDDSEIAAAEWVRSKKVIPCQWVKSPGKEKKYDFDITKADKIFDLLLREKQIQLPAGHTIPSAEELGKKRYCKWHNSGSHSTNDCKVFRQQIQVAIEGGKIKFDDSKKPMKVDGNPFPVNMVHTASQAADGSRAKGFQVHSAKIINKYQRRYDKQQGRRYEENDNGFDPHWDCEFFRFCWNERMRLPSIKNCPGCSDIIESSSRPHSRVGEESAKLALSSEQAVFEKPEGTENRHLKPLYVNGYINGKPMSKMMVDGGAAVNLMPYATFRKLGRNAEDLIKTNMVLKDFGSNPSETKGVLNVELTVGNKTIPTTFFVIDGKGSYSLLLGRDWIHANCCIPSTMHQCLIQWQGDKIEVVPADSRLKMENPSYYFEGVVEGSEACAKDTVDDLDDKQGQGFMSADDLEEIDIGLGDRPRPTFISKGLSSEFRTKLIELLKEFRDCFAWEYYEMPGLSRSIVEHRLPFKPGFRPHQQPPRRCKADMLEPVKAEIKRLYDAGFIRPCRYAEWVSSIVPVIKKNGKVRVCIDFRNLNKATPKDEYPMPVADQLVDAASENKILSFMDGNADVMFWHRRLGHVGFDHLTRLSGLDLIRGLPKLKKDHDLVCTQCRHAKMVSTSHAPIVSVMTDAPGQLLHMDTVGPARVQSIGGKWYVLVIVDNFSRYSWVFFMATKDEAFQHFRGLFLRLELEFPGSLKRIRSDNGGEFNNASFEQFCNERGLEHEFSSPRVPQQNGVVERKNRVLVEMARTMLDEYKTPRKFWAEAINTACYISNRVFLRSKLGKTSYELRFGHQPKVSHLRVFGCKCFVLKSGNLDKFEARSTDGLFLGYPAHTRGYRVLILGTNKIIETCEVSFDEASPGTRPEIAGTLSQVQGEDGRIFEDESDYDDDDEVGSAGQTGRQAGQTAETQ</sequence>
<feature type="compositionally biased region" description="Acidic residues" evidence="1">
    <location>
        <begin position="1536"/>
        <end position="1546"/>
    </location>
</feature>
<dbReference type="Gene3D" id="3.30.420.10">
    <property type="entry name" value="Ribonuclease H-like superfamily/Ribonuclease H"/>
    <property type="match status" value="1"/>
</dbReference>
<evidence type="ECO:0000313" key="4">
    <source>
        <dbReference type="EMBL" id="CAE04305.2"/>
    </source>
</evidence>
<dbReference type="EMBL" id="AL662960">
    <property type="protein sequence ID" value="CAE03708.2"/>
    <property type="molecule type" value="Genomic_DNA"/>
</dbReference>
<dbReference type="InterPro" id="IPR025724">
    <property type="entry name" value="GAG-pre-integrase_dom"/>
</dbReference>
<dbReference type="SUPFAM" id="SSF56672">
    <property type="entry name" value="DNA/RNA polymerases"/>
    <property type="match status" value="1"/>
</dbReference>
<evidence type="ECO:0000313" key="3">
    <source>
        <dbReference type="EMBL" id="CAE03708.2"/>
    </source>
</evidence>
<dbReference type="InterPro" id="IPR012337">
    <property type="entry name" value="RNaseH-like_sf"/>
</dbReference>
<reference evidence="5" key="2">
    <citation type="journal article" date="2005" name="Nature">
        <title>The map-based sequence of the rice genome.</title>
        <authorList>
            <consortium name="International rice genome sequencing project (IRGSP)"/>
            <person name="Matsumoto T."/>
            <person name="Wu J."/>
            <person name="Kanamori H."/>
            <person name="Katayose Y."/>
            <person name="Fujisawa M."/>
            <person name="Namiki N."/>
            <person name="Mizuno H."/>
            <person name="Yamamoto K."/>
            <person name="Antonio B.A."/>
            <person name="Baba T."/>
            <person name="Sakata K."/>
            <person name="Nagamura Y."/>
            <person name="Aoki H."/>
            <person name="Arikawa K."/>
            <person name="Arita K."/>
            <person name="Bito T."/>
            <person name="Chiden Y."/>
            <person name="Fujitsuka N."/>
            <person name="Fukunaka R."/>
            <person name="Hamada M."/>
            <person name="Harada C."/>
            <person name="Hayashi A."/>
            <person name="Hijishita S."/>
            <person name="Honda M."/>
            <person name="Hosokawa S."/>
            <person name="Ichikawa Y."/>
            <person name="Idonuma A."/>
            <person name="Iijima M."/>
            <person name="Ikeda M."/>
            <person name="Ikeno M."/>
            <person name="Ito K."/>
            <person name="Ito S."/>
            <person name="Ito T."/>
            <person name="Ito Y."/>
            <person name="Ito Y."/>
            <person name="Iwabuchi A."/>
            <person name="Kamiya K."/>
            <person name="Karasawa W."/>
            <person name="Kurita K."/>
            <person name="Katagiri S."/>
            <person name="Kikuta A."/>
            <person name="Kobayashi H."/>
            <person name="Kobayashi N."/>
            <person name="Machita K."/>
            <person name="Maehara T."/>
            <person name="Masukawa M."/>
            <person name="Mizubayashi T."/>
            <person name="Mukai Y."/>
            <person name="Nagasaki H."/>
            <person name="Nagata Y."/>
            <person name="Naito S."/>
            <person name="Nakashima M."/>
            <person name="Nakama Y."/>
            <person name="Nakamichi Y."/>
            <person name="Nakamura M."/>
            <person name="Meguro A."/>
            <person name="Negishi M."/>
            <person name="Ohta I."/>
            <person name="Ohta T."/>
            <person name="Okamoto M."/>
            <person name="Ono N."/>
            <person name="Saji S."/>
            <person name="Sakaguchi M."/>
            <person name="Sakai K."/>
            <person name="Shibata M."/>
            <person name="Shimokawa T."/>
            <person name="Song J."/>
            <person name="Takazaki Y."/>
            <person name="Terasawa K."/>
            <person name="Tsugane M."/>
            <person name="Tsuji K."/>
            <person name="Ueda S."/>
            <person name="Waki K."/>
            <person name="Yamagata H."/>
            <person name="Yamamoto M."/>
            <person name="Yamamoto S."/>
            <person name="Yamane H."/>
            <person name="Yoshiki S."/>
            <person name="Yoshihara R."/>
            <person name="Yukawa K."/>
            <person name="Zhong H."/>
            <person name="Yano M."/>
            <person name="Yuan Q."/>
            <person name="Ouyang S."/>
            <person name="Liu J."/>
            <person name="Jones K.M."/>
            <person name="Gansberger K."/>
            <person name="Moffat K."/>
            <person name="Hill J."/>
            <person name="Bera J."/>
            <person name="Fadrosh D."/>
            <person name="Jin S."/>
            <person name="Johri S."/>
            <person name="Kim M."/>
            <person name="Overton L."/>
            <person name="Reardon M."/>
            <person name="Tsitrin T."/>
            <person name="Vuong H."/>
            <person name="Weaver B."/>
            <person name="Ciecko A."/>
            <person name="Tallon L."/>
            <person name="Jackson J."/>
            <person name="Pai G."/>
            <person name="Aken S.V."/>
            <person name="Utterback T."/>
            <person name="Reidmuller S."/>
            <person name="Feldblyum T."/>
            <person name="Hsiao J."/>
            <person name="Zismann V."/>
            <person name="Iobst S."/>
            <person name="de Vazeille A.R."/>
            <person name="Buell C.R."/>
            <person name="Ying K."/>
            <person name="Li Y."/>
            <person name="Lu T."/>
            <person name="Huang Y."/>
            <person name="Zhao Q."/>
            <person name="Feng Q."/>
            <person name="Zhang L."/>
            <person name="Zhu J."/>
            <person name="Weng Q."/>
            <person name="Mu J."/>
            <person name="Lu Y."/>
            <person name="Fan D."/>
            <person name="Liu Y."/>
            <person name="Guan J."/>
            <person name="Zhang Y."/>
            <person name="Yu S."/>
            <person name="Liu X."/>
            <person name="Zhang Y."/>
            <person name="Hong G."/>
            <person name="Han B."/>
            <person name="Choisne N."/>
            <person name="Demange N."/>
            <person name="Orjeda G."/>
            <person name="Samain S."/>
            <person name="Cattolico L."/>
            <person name="Pelletier E."/>
            <person name="Couloux A."/>
            <person name="Segurens B."/>
            <person name="Wincker P."/>
            <person name="D'Hont A."/>
            <person name="Scarpelli C."/>
            <person name="Weissenbach J."/>
            <person name="Salanoubat M."/>
            <person name="Quetier F."/>
            <person name="Yu Y."/>
            <person name="Kim H.R."/>
            <person name="Rambo T."/>
            <person name="Currie J."/>
            <person name="Collura K."/>
            <person name="Luo M."/>
            <person name="Yang T."/>
            <person name="Ammiraju J.S.S."/>
            <person name="Engler F."/>
            <person name="Soderlund C."/>
            <person name="Wing R.A."/>
            <person name="Palmer L.E."/>
            <person name="de la Bastide M."/>
            <person name="Spiegel L."/>
            <person name="Nascimento L."/>
            <person name="Zutavern T."/>
            <person name="O'Shaughnessy A."/>
            <person name="Dike S."/>
            <person name="Dedhia N."/>
            <person name="Preston R."/>
            <person name="Balija V."/>
            <person name="McCombie W.R."/>
            <person name="Chow T."/>
            <person name="Chen H."/>
            <person name="Chung M."/>
            <person name="Chen C."/>
            <person name="Shaw J."/>
            <person name="Wu H."/>
            <person name="Hsiao K."/>
            <person name="Chao Y."/>
            <person name="Chu M."/>
            <person name="Cheng C."/>
            <person name="Hour A."/>
            <person name="Lee P."/>
            <person name="Lin S."/>
            <person name="Lin Y."/>
            <person name="Liou J."/>
            <person name="Liu S."/>
            <person name="Hsing Y."/>
            <person name="Raghuvanshi S."/>
            <person name="Mohanty A."/>
            <person name="Bharti A.K."/>
            <person name="Gaur A."/>
            <person name="Gupta V."/>
            <person name="Kumar D."/>
            <person name="Ravi V."/>
            <person name="Vij S."/>
            <person name="Kapur A."/>
            <person name="Khurana P."/>
            <person name="Khurana P."/>
            <person name="Khurana J.P."/>
            <person name="Tyagi A.K."/>
            <person name="Gaikwad K."/>
            <person name="Singh A."/>
            <person name="Dalal V."/>
            <person name="Srivastava S."/>
            <person name="Dixit A."/>
            <person name="Pal A.K."/>
            <person name="Ghazi I.A."/>
            <person name="Yadav M."/>
            <person name="Pandit A."/>
            <person name="Bhargava A."/>
            <person name="Sureshbabu K."/>
            <person name="Batra K."/>
            <person name="Sharma T.R."/>
            <person name="Mohapatra T."/>
            <person name="Singh N.K."/>
            <person name="Messing J."/>
            <person name="Nelson A.B."/>
            <person name="Fuks G."/>
            <person name="Kavchok S."/>
            <person name="Keizer G."/>
            <person name="Linton E."/>
            <person name="Llaca V."/>
            <person name="Song R."/>
            <person name="Tanyolac B."/>
            <person name="Young S."/>
            <person name="Ho-Il K."/>
            <person name="Hahn J.H."/>
            <person name="Sangsakoo G."/>
            <person name="Vanavichit A."/>
            <person name="de Mattos Luiz.A.T."/>
            <person name="Zimmer P.D."/>
            <person name="Malone G."/>
            <person name="Dellagostin O."/>
            <person name="de Oliveira A.C."/>
            <person name="Bevan M."/>
            <person name="Bancroft I."/>
            <person name="Minx P."/>
            <person name="Cordum H."/>
            <person name="Wilson R."/>
            <person name="Cheng Z."/>
            <person name="Jin W."/>
            <person name="Jiang J."/>
            <person name="Leong S.A."/>
            <person name="Iwama H."/>
            <person name="Gojobori T."/>
            <person name="Itoh T."/>
            <person name="Niimura Y."/>
            <person name="Fujii Y."/>
            <person name="Habara T."/>
            <person name="Sakai H."/>
            <person name="Sato Y."/>
            <person name="Wilson G."/>
            <person name="Kumar K."/>
            <person name="McCouch S."/>
            <person name="Juretic N."/>
            <person name="Hoen D."/>
            <person name="Wright S."/>
            <person name="Bruskiewich R."/>
            <person name="Bureau T."/>
            <person name="Miyao A."/>
            <person name="Hirochika H."/>
            <person name="Nishikawa T."/>
            <person name="Kadowaki K."/>
            <person name="Sugiura M."/>
            <person name="Burr B."/>
            <person name="Sasaki T."/>
        </authorList>
    </citation>
    <scope>NUCLEOTIDE SEQUENCE [LARGE SCALE GENOMIC DNA]</scope>
    <source>
        <strain evidence="5">cv. Nipponbare</strain>
    </source>
</reference>
<dbReference type="Proteomes" id="UP000000763">
    <property type="component" value="Chromosome 4"/>
</dbReference>
<proteinExistence type="predicted"/>
<evidence type="ECO:0000256" key="1">
    <source>
        <dbReference type="SAM" id="MobiDB-lite"/>
    </source>
</evidence>
<evidence type="ECO:0000313" key="5">
    <source>
        <dbReference type="Proteomes" id="UP000000763"/>
    </source>
</evidence>
<dbReference type="PROSITE" id="PS50994">
    <property type="entry name" value="INTEGRASE"/>
    <property type="match status" value="1"/>
</dbReference>
<feature type="compositionally biased region" description="Basic and acidic residues" evidence="1">
    <location>
        <begin position="88"/>
        <end position="97"/>
    </location>
</feature>
<dbReference type="InterPro" id="IPR021109">
    <property type="entry name" value="Peptidase_aspartic_dom_sf"/>
</dbReference>
<dbReference type="InterPro" id="IPR039537">
    <property type="entry name" value="Retrotran_Ty1/copia-like"/>
</dbReference>
<dbReference type="Pfam" id="PF00665">
    <property type="entry name" value="rve"/>
    <property type="match status" value="1"/>
</dbReference>
<dbReference type="CDD" id="cd00303">
    <property type="entry name" value="retropepsin_like"/>
    <property type="match status" value="1"/>
</dbReference>
<dbReference type="InterPro" id="IPR043502">
    <property type="entry name" value="DNA/RNA_pol_sf"/>
</dbReference>
<feature type="compositionally biased region" description="Polar residues" evidence="1">
    <location>
        <begin position="1549"/>
        <end position="1563"/>
    </location>
</feature>
<dbReference type="PANTHER" id="PTHR42648:SF21">
    <property type="entry name" value="CYSTEINE-RICH RLK (RECEPTOR-LIKE PROTEIN KINASE) 8"/>
    <property type="match status" value="1"/>
</dbReference>
<dbReference type="Pfam" id="PF25597">
    <property type="entry name" value="SH3_retrovirus"/>
    <property type="match status" value="1"/>
</dbReference>
<reference evidence="4" key="1">
    <citation type="journal article" date="2002" name="Nature">
        <title>Sequence and analysis of rice chromosome 4.</title>
        <authorList>
            <person name="Feng Q."/>
            <person name="Zhang Y."/>
            <person name="Hao P."/>
            <person name="Wang S."/>
            <person name="Fu G."/>
            <person name="Huang Y."/>
            <person name="Li Y."/>
            <person name="Zhu J."/>
            <person name="Liu Y."/>
            <person name="Hu X."/>
            <person name="Jia P."/>
            <person name="Zhang Y."/>
            <person name="Zhao Q."/>
            <person name="Ying K."/>
            <person name="Yu S."/>
            <person name="Tang Y."/>
            <person name="Weng Q."/>
            <person name="Zhang L."/>
            <person name="Lu Y."/>
            <person name="Mu J."/>
            <person name="Lu Y."/>
            <person name="Zhang L.S."/>
            <person name="Yu Z."/>
            <person name="Fan D."/>
            <person name="Liu X."/>
            <person name="Lu T."/>
            <person name="Li C."/>
            <person name="Wu Y."/>
            <person name="Sun T."/>
            <person name="Lei H."/>
            <person name="Li T."/>
            <person name="Hu H."/>
            <person name="Guan J."/>
            <person name="Wu M."/>
            <person name="Zhang R."/>
            <person name="Zhou B."/>
            <person name="Chen Z."/>
            <person name="Chen L."/>
            <person name="Jin Z."/>
            <person name="Wang R."/>
            <person name="Yin H."/>
            <person name="Cai Z."/>
            <person name="Ren S."/>
            <person name="Lv G."/>
            <person name="Gu W."/>
            <person name="Zhu G."/>
            <person name="Tu Y."/>
            <person name="Jia J."/>
            <person name="Zhang Y."/>
            <person name="Chen J."/>
            <person name="Kang H."/>
            <person name="Chen X."/>
            <person name="Shao C."/>
            <person name="Sun Y."/>
            <person name="Hu Q."/>
            <person name="Zhang X."/>
            <person name="Zhang W."/>
            <person name="Wang L."/>
            <person name="Ding C."/>
            <person name="Sheng H."/>
            <person name="Gu J."/>
            <person name="Chen S."/>
            <person name="Ni L."/>
            <person name="Zhu F."/>
            <person name="Chen W."/>
            <person name="Lan L."/>
            <person name="Lai Y."/>
            <person name="Cheng Z."/>
            <person name="Gu M."/>
            <person name="Jiang J."/>
            <person name="Li J."/>
            <person name="Hong G."/>
            <person name="Xue Y."/>
            <person name="Han B."/>
        </authorList>
    </citation>
    <scope>NUCLEOTIDE SEQUENCE</scope>
</reference>
<dbReference type="InterPro" id="IPR057670">
    <property type="entry name" value="SH3_retrovirus"/>
</dbReference>
<dbReference type="EMBL" id="AL662982">
    <property type="protein sequence ID" value="CAE04305.2"/>
    <property type="molecule type" value="Genomic_DNA"/>
</dbReference>
<dbReference type="Gene3D" id="2.40.70.10">
    <property type="entry name" value="Acid Proteases"/>
    <property type="match status" value="1"/>
</dbReference>
<dbReference type="InterPro" id="IPR036397">
    <property type="entry name" value="RNaseH_sf"/>
</dbReference>
<dbReference type="InterPro" id="IPR005162">
    <property type="entry name" value="Retrotrans_gag_dom"/>
</dbReference>
<feature type="region of interest" description="Disordered" evidence="1">
    <location>
        <begin position="1"/>
        <end position="43"/>
    </location>
</feature>
<feature type="region of interest" description="Disordered" evidence="1">
    <location>
        <begin position="84"/>
        <end position="136"/>
    </location>
</feature>
<dbReference type="SUPFAM" id="SSF53098">
    <property type="entry name" value="Ribonuclease H-like"/>
    <property type="match status" value="1"/>
</dbReference>
<protein>
    <submittedName>
        <fullName evidence="3">OSJNBa0021F22.2 protein</fullName>
    </submittedName>
    <submittedName>
        <fullName evidence="4">OSJNBa0083I11.15 protein</fullName>
    </submittedName>
</protein>
<dbReference type="SUPFAM" id="SSF50630">
    <property type="entry name" value="Acid proteases"/>
    <property type="match status" value="1"/>
</dbReference>
<feature type="region of interest" description="Disordered" evidence="1">
    <location>
        <begin position="1512"/>
        <end position="1563"/>
    </location>
</feature>
<dbReference type="Pfam" id="PF13976">
    <property type="entry name" value="gag_pre-integrs"/>
    <property type="match status" value="1"/>
</dbReference>
<evidence type="ECO:0000259" key="2">
    <source>
        <dbReference type="PROSITE" id="PS50994"/>
    </source>
</evidence>
<accession>Q7X8P8</accession>
<dbReference type="Pfam" id="PF03732">
    <property type="entry name" value="Retrotrans_gag"/>
    <property type="match status" value="1"/>
</dbReference>
<name>Q7XN29_ORYSJ</name>
<dbReference type="PANTHER" id="PTHR42648">
    <property type="entry name" value="TRANSPOSASE, PUTATIVE-RELATED"/>
    <property type="match status" value="1"/>
</dbReference>
<feature type="domain" description="Integrase catalytic" evidence="2">
    <location>
        <begin position="1281"/>
        <end position="1447"/>
    </location>
</feature>
<organism evidence="4 5">
    <name type="scientific">Oryza sativa subsp. japonica</name>
    <name type="common">Rice</name>
    <dbReference type="NCBI Taxonomy" id="39947"/>
    <lineage>
        <taxon>Eukaryota</taxon>
        <taxon>Viridiplantae</taxon>
        <taxon>Streptophyta</taxon>
        <taxon>Embryophyta</taxon>
        <taxon>Tracheophyta</taxon>
        <taxon>Spermatophyta</taxon>
        <taxon>Magnoliopsida</taxon>
        <taxon>Liliopsida</taxon>
        <taxon>Poales</taxon>
        <taxon>Poaceae</taxon>
        <taxon>BOP clade</taxon>
        <taxon>Oryzoideae</taxon>
        <taxon>Oryzeae</taxon>
        <taxon>Oryzinae</taxon>
        <taxon>Oryza</taxon>
        <taxon>Oryza sativa</taxon>
    </lineage>
</organism>
<gene>
    <name evidence="3" type="ORF">OSJNBa0021F22.2</name>
    <name evidence="4" type="ORF">OSJNBa0083I11.15</name>
</gene>
<dbReference type="InterPro" id="IPR001584">
    <property type="entry name" value="Integrase_cat-core"/>
</dbReference>
<reference evidence="5" key="3">
    <citation type="journal article" date="2008" name="Nucleic Acids Res.">
        <title>The rice annotation project database (RAP-DB): 2008 update.</title>
        <authorList>
            <consortium name="The rice annotation project (RAP)"/>
        </authorList>
    </citation>
    <scope>GENOME REANNOTATION</scope>
    <source>
        <strain evidence="5">cv. Nipponbare</strain>
    </source>
</reference>
<dbReference type="GO" id="GO:0003676">
    <property type="term" value="F:nucleic acid binding"/>
    <property type="evidence" value="ECO:0007669"/>
    <property type="project" value="InterPro"/>
</dbReference>